<evidence type="ECO:0000313" key="2">
    <source>
        <dbReference type="EMBL" id="BCB88643.1"/>
    </source>
</evidence>
<dbReference type="SUPFAM" id="SSF47336">
    <property type="entry name" value="ACP-like"/>
    <property type="match status" value="1"/>
</dbReference>
<keyword evidence="3" id="KW-1185">Reference proteome</keyword>
<dbReference type="KEGG" id="psuu:Psuf_059560"/>
<dbReference type="Proteomes" id="UP000503011">
    <property type="component" value="Chromosome"/>
</dbReference>
<sequence>MVGVPITYEAVVDGIRVGVSRAKGVALAPEDITDSTPLWSADELGQPCLALDSLDVLELIVFLEDEYGWDLPESSIDAYDCKSVGDLATMVIEHMRGKP</sequence>
<evidence type="ECO:0000259" key="1">
    <source>
        <dbReference type="PROSITE" id="PS50075"/>
    </source>
</evidence>
<reference evidence="2 3" key="2">
    <citation type="submission" date="2020-03" db="EMBL/GenBank/DDBJ databases">
        <authorList>
            <person name="Ichikawa N."/>
            <person name="Kimura A."/>
            <person name="Kitahashi Y."/>
            <person name="Uohara A."/>
        </authorList>
    </citation>
    <scope>NUCLEOTIDE SEQUENCE [LARGE SCALE GENOMIC DNA]</scope>
    <source>
        <strain evidence="2 3">NBRC 105367</strain>
    </source>
</reference>
<dbReference type="Gene3D" id="1.10.1200.10">
    <property type="entry name" value="ACP-like"/>
    <property type="match status" value="1"/>
</dbReference>
<accession>A0A6F8YRM6</accession>
<dbReference type="InterPro" id="IPR036736">
    <property type="entry name" value="ACP-like_sf"/>
</dbReference>
<evidence type="ECO:0000313" key="3">
    <source>
        <dbReference type="Proteomes" id="UP000503011"/>
    </source>
</evidence>
<feature type="domain" description="Carrier" evidence="1">
    <location>
        <begin position="9"/>
        <end position="95"/>
    </location>
</feature>
<dbReference type="PROSITE" id="PS50075">
    <property type="entry name" value="CARRIER"/>
    <property type="match status" value="1"/>
</dbReference>
<proteinExistence type="predicted"/>
<dbReference type="Pfam" id="PF00550">
    <property type="entry name" value="PP-binding"/>
    <property type="match status" value="1"/>
</dbReference>
<name>A0A6F8YRM6_9ACTN</name>
<organism evidence="2 3">
    <name type="scientific">Phytohabitans suffuscus</name>
    <dbReference type="NCBI Taxonomy" id="624315"/>
    <lineage>
        <taxon>Bacteria</taxon>
        <taxon>Bacillati</taxon>
        <taxon>Actinomycetota</taxon>
        <taxon>Actinomycetes</taxon>
        <taxon>Micromonosporales</taxon>
        <taxon>Micromonosporaceae</taxon>
    </lineage>
</organism>
<dbReference type="InterPro" id="IPR009081">
    <property type="entry name" value="PP-bd_ACP"/>
</dbReference>
<reference evidence="2 3" key="1">
    <citation type="submission" date="2020-03" db="EMBL/GenBank/DDBJ databases">
        <title>Whole genome shotgun sequence of Phytohabitans suffuscus NBRC 105367.</title>
        <authorList>
            <person name="Komaki H."/>
            <person name="Tamura T."/>
        </authorList>
    </citation>
    <scope>NUCLEOTIDE SEQUENCE [LARGE SCALE GENOMIC DNA]</scope>
    <source>
        <strain evidence="2 3">NBRC 105367</strain>
    </source>
</reference>
<dbReference type="EMBL" id="AP022871">
    <property type="protein sequence ID" value="BCB88643.1"/>
    <property type="molecule type" value="Genomic_DNA"/>
</dbReference>
<gene>
    <name evidence="2" type="ORF">Psuf_059560</name>
</gene>
<protein>
    <recommendedName>
        <fullName evidence="1">Carrier domain-containing protein</fullName>
    </recommendedName>
</protein>
<dbReference type="AlphaFoldDB" id="A0A6F8YRM6"/>